<feature type="domain" description="Ketopantoate reductase C-terminal" evidence="2">
    <location>
        <begin position="223"/>
        <end position="341"/>
    </location>
</feature>
<keyword evidence="4" id="KW-1185">Reference proteome</keyword>
<reference evidence="3 4" key="1">
    <citation type="submission" date="2014-02" db="EMBL/GenBank/DDBJ databases">
        <title>The genome sequence of Colletotrichum salicis CBS 607.94.</title>
        <authorList>
            <person name="Baroncelli R."/>
            <person name="Thon M.R."/>
        </authorList>
    </citation>
    <scope>NUCLEOTIDE SEQUENCE [LARGE SCALE GENOMIC DNA]</scope>
    <source>
        <strain evidence="3 4">CBS 607.94</strain>
    </source>
</reference>
<dbReference type="STRING" id="1209931.A0A135SHZ4"/>
<feature type="domain" description="Ketopantoate reductase N-terminal" evidence="1">
    <location>
        <begin position="8"/>
        <end position="187"/>
    </location>
</feature>
<dbReference type="Gene3D" id="3.40.50.720">
    <property type="entry name" value="NAD(P)-binding Rossmann-like Domain"/>
    <property type="match status" value="1"/>
</dbReference>
<comment type="caution">
    <text evidence="3">The sequence shown here is derived from an EMBL/GenBank/DDBJ whole genome shotgun (WGS) entry which is preliminary data.</text>
</comment>
<gene>
    <name evidence="3" type="ORF">CSAL01_01566</name>
</gene>
<evidence type="ECO:0000313" key="3">
    <source>
        <dbReference type="EMBL" id="KXH35485.1"/>
    </source>
</evidence>
<accession>A0A135SHZ4</accession>
<dbReference type="InterPro" id="IPR051402">
    <property type="entry name" value="KPR-Related"/>
</dbReference>
<evidence type="ECO:0000259" key="2">
    <source>
        <dbReference type="Pfam" id="PF08546"/>
    </source>
</evidence>
<dbReference type="OrthoDB" id="3609at2759"/>
<dbReference type="AlphaFoldDB" id="A0A135SHZ4"/>
<dbReference type="PANTHER" id="PTHR21708:SF30">
    <property type="entry name" value="2-DEHYDROPANTOATE 2-REDUCTASE-RELATED"/>
    <property type="match status" value="1"/>
</dbReference>
<name>A0A135SHZ4_9PEZI</name>
<sequence length="355" mass="38859">MALTKARVLLVGCGGIGTIAALNLEAGGLARVTAVLRSNFDIVNRKGFTIHSCEHGDKEGWRPTEGQFRYPRLLLAMSLIVIAMSLVSNTVPASANSDSNISFDYVVCCTKNVPDAGPSLSDITAPAVTPGQTVIVLIQNGINIERPFFRRFKKNIVLSGVSRIDAHEHPPGVIEQKQPDLLHIGPFFNAYREWPEHEEAAQRFVEIYSAGGKTTCLYKEDVGLDRWSKLVYNASFNPICALTRVNASQLQTSSGSMDSLVIPAMKEVIKVAAAMGHDIPPIAITQAMQMNPIDENIKPSMQVDFDKGNLIEHENILGEVCRVAYQRGVATPILEVLYQLCCAHQFSVKRDRGLA</sequence>
<protein>
    <recommendedName>
        <fullName evidence="5">2-dehydropantoate 2-reductase</fullName>
    </recommendedName>
</protein>
<evidence type="ECO:0000313" key="4">
    <source>
        <dbReference type="Proteomes" id="UP000070121"/>
    </source>
</evidence>
<organism evidence="3 4">
    <name type="scientific">Colletotrichum salicis</name>
    <dbReference type="NCBI Taxonomy" id="1209931"/>
    <lineage>
        <taxon>Eukaryota</taxon>
        <taxon>Fungi</taxon>
        <taxon>Dikarya</taxon>
        <taxon>Ascomycota</taxon>
        <taxon>Pezizomycotina</taxon>
        <taxon>Sordariomycetes</taxon>
        <taxon>Hypocreomycetidae</taxon>
        <taxon>Glomerellales</taxon>
        <taxon>Glomerellaceae</taxon>
        <taxon>Colletotrichum</taxon>
        <taxon>Colletotrichum acutatum species complex</taxon>
    </lineage>
</organism>
<proteinExistence type="predicted"/>
<dbReference type="InterPro" id="IPR036291">
    <property type="entry name" value="NAD(P)-bd_dom_sf"/>
</dbReference>
<dbReference type="InterPro" id="IPR013332">
    <property type="entry name" value="KPR_N"/>
</dbReference>
<dbReference type="InterPro" id="IPR013328">
    <property type="entry name" value="6PGD_dom2"/>
</dbReference>
<dbReference type="EMBL" id="JFFI01002388">
    <property type="protein sequence ID" value="KXH35485.1"/>
    <property type="molecule type" value="Genomic_DNA"/>
</dbReference>
<dbReference type="InterPro" id="IPR013752">
    <property type="entry name" value="KPA_reductase"/>
</dbReference>
<dbReference type="PANTHER" id="PTHR21708">
    <property type="entry name" value="PROBABLE 2-DEHYDROPANTOATE 2-REDUCTASE"/>
    <property type="match status" value="1"/>
</dbReference>
<dbReference type="FunFam" id="1.10.1040.10:FF:000017">
    <property type="entry name" value="2-dehydropantoate 2-reductase"/>
    <property type="match status" value="1"/>
</dbReference>
<dbReference type="Pfam" id="PF02558">
    <property type="entry name" value="ApbA"/>
    <property type="match status" value="1"/>
</dbReference>
<evidence type="ECO:0008006" key="5">
    <source>
        <dbReference type="Google" id="ProtNLM"/>
    </source>
</evidence>
<dbReference type="Pfam" id="PF08546">
    <property type="entry name" value="ApbA_C"/>
    <property type="match status" value="1"/>
</dbReference>
<dbReference type="GO" id="GO:0005737">
    <property type="term" value="C:cytoplasm"/>
    <property type="evidence" value="ECO:0007669"/>
    <property type="project" value="TreeGrafter"/>
</dbReference>
<dbReference type="Proteomes" id="UP000070121">
    <property type="component" value="Unassembled WGS sequence"/>
</dbReference>
<evidence type="ECO:0000259" key="1">
    <source>
        <dbReference type="Pfam" id="PF02558"/>
    </source>
</evidence>
<dbReference type="InterPro" id="IPR008927">
    <property type="entry name" value="6-PGluconate_DH-like_C_sf"/>
</dbReference>
<dbReference type="SUPFAM" id="SSF51735">
    <property type="entry name" value="NAD(P)-binding Rossmann-fold domains"/>
    <property type="match status" value="1"/>
</dbReference>
<dbReference type="Gene3D" id="1.10.1040.10">
    <property type="entry name" value="N-(1-d-carboxylethyl)-l-norvaline Dehydrogenase, domain 2"/>
    <property type="match status" value="1"/>
</dbReference>
<dbReference type="SUPFAM" id="SSF48179">
    <property type="entry name" value="6-phosphogluconate dehydrogenase C-terminal domain-like"/>
    <property type="match status" value="1"/>
</dbReference>